<dbReference type="SUPFAM" id="SSF54637">
    <property type="entry name" value="Thioesterase/thiol ester dehydrase-isomerase"/>
    <property type="match status" value="1"/>
</dbReference>
<evidence type="ECO:0000256" key="2">
    <source>
        <dbReference type="ARBA" id="ARBA00022801"/>
    </source>
</evidence>
<dbReference type="EC" id="3.1.2.-" evidence="3"/>
<evidence type="ECO:0000256" key="1">
    <source>
        <dbReference type="ARBA" id="ARBA00005953"/>
    </source>
</evidence>
<comment type="similarity">
    <text evidence="1">Belongs to the 4-hydroxybenzoyl-CoA thioesterase family.</text>
</comment>
<comment type="caution">
    <text evidence="3">The sequence shown here is derived from an EMBL/GenBank/DDBJ whole genome shotgun (WGS) entry which is preliminary data.</text>
</comment>
<gene>
    <name evidence="3" type="ORF">RM530_09595</name>
</gene>
<sequence length="145" mass="16586">MNSELDAEFAFRQSLQVRWGDMDALGHVNNARFFTYDETLRLDYFAQLTQTGGRLGQDFGLILARIECDFKAQLHAPATLEIAYRIRKIGRTSFRTESRMVQGDTLIAVVQAALVWFDYAENRAIPVPGPIRDRIMAFERIAPEN</sequence>
<accession>A0ABU2WIB8</accession>
<dbReference type="CDD" id="cd00586">
    <property type="entry name" value="4HBT"/>
    <property type="match status" value="1"/>
</dbReference>
<proteinExistence type="inferred from homology"/>
<dbReference type="PANTHER" id="PTHR31793:SF27">
    <property type="entry name" value="NOVEL THIOESTERASE SUPERFAMILY DOMAIN AND SAPOSIN A-TYPE DOMAIN CONTAINING PROTEIN (0610012H03RIK)"/>
    <property type="match status" value="1"/>
</dbReference>
<dbReference type="InterPro" id="IPR029069">
    <property type="entry name" value="HotDog_dom_sf"/>
</dbReference>
<dbReference type="PANTHER" id="PTHR31793">
    <property type="entry name" value="4-HYDROXYBENZOYL-COA THIOESTERASE FAMILY MEMBER"/>
    <property type="match status" value="1"/>
</dbReference>
<dbReference type="Proteomes" id="UP001254608">
    <property type="component" value="Unassembled WGS sequence"/>
</dbReference>
<dbReference type="Gene3D" id="3.10.129.10">
    <property type="entry name" value="Hotdog Thioesterase"/>
    <property type="match status" value="1"/>
</dbReference>
<name>A0ABU2WIB8_9GAMM</name>
<keyword evidence="4" id="KW-1185">Reference proteome</keyword>
<dbReference type="RefSeq" id="WP_311365007.1">
    <property type="nucleotide sequence ID" value="NZ_JAVRIC010000012.1"/>
</dbReference>
<reference evidence="3 4" key="1">
    <citation type="submission" date="2023-09" db="EMBL/GenBank/DDBJ databases">
        <authorList>
            <person name="Rey-Velasco X."/>
        </authorList>
    </citation>
    <scope>NUCLEOTIDE SEQUENCE [LARGE SCALE GENOMIC DNA]</scope>
    <source>
        <strain evidence="3 4">W345</strain>
    </source>
</reference>
<dbReference type="EMBL" id="JAVRIC010000012">
    <property type="protein sequence ID" value="MDT0497614.1"/>
    <property type="molecule type" value="Genomic_DNA"/>
</dbReference>
<dbReference type="Pfam" id="PF13279">
    <property type="entry name" value="4HBT_2"/>
    <property type="match status" value="1"/>
</dbReference>
<organism evidence="3 4">
    <name type="scientific">Banduia mediterranea</name>
    <dbReference type="NCBI Taxonomy" id="3075609"/>
    <lineage>
        <taxon>Bacteria</taxon>
        <taxon>Pseudomonadati</taxon>
        <taxon>Pseudomonadota</taxon>
        <taxon>Gammaproteobacteria</taxon>
        <taxon>Nevskiales</taxon>
        <taxon>Algiphilaceae</taxon>
        <taxon>Banduia</taxon>
    </lineage>
</organism>
<evidence type="ECO:0000313" key="4">
    <source>
        <dbReference type="Proteomes" id="UP001254608"/>
    </source>
</evidence>
<dbReference type="InterPro" id="IPR050563">
    <property type="entry name" value="4-hydroxybenzoyl-CoA_TE"/>
</dbReference>
<evidence type="ECO:0000313" key="3">
    <source>
        <dbReference type="EMBL" id="MDT0497614.1"/>
    </source>
</evidence>
<keyword evidence="2 3" id="KW-0378">Hydrolase</keyword>
<dbReference type="GO" id="GO:0016787">
    <property type="term" value="F:hydrolase activity"/>
    <property type="evidence" value="ECO:0007669"/>
    <property type="project" value="UniProtKB-KW"/>
</dbReference>
<protein>
    <submittedName>
        <fullName evidence="3">Thioesterase family protein</fullName>
        <ecNumber evidence="3">3.1.2.-</ecNumber>
    </submittedName>
</protein>